<proteinExistence type="inferred from homology"/>
<sequence>MANTKLKGLAKQVVGDIQQALGKLTGRKTAVAKGKAKTAAGTTQQTAGKIKSKAKKLGK</sequence>
<reference evidence="4" key="2">
    <citation type="journal article" date="2020" name="Microorganisms">
        <title>Osmotic Adaptation and Compatible Solute Biosynthesis of Phototrophic Bacteria as Revealed from Genome Analyses.</title>
        <authorList>
            <person name="Imhoff J.F."/>
            <person name="Rahn T."/>
            <person name="Kunzel S."/>
            <person name="Keller A."/>
            <person name="Neulinger S.C."/>
        </authorList>
    </citation>
    <scope>NUCLEOTIDE SEQUENCE</scope>
    <source>
        <strain evidence="4">DSM 9154</strain>
    </source>
</reference>
<evidence type="ECO:0000313" key="4">
    <source>
        <dbReference type="EMBL" id="MBK1697098.1"/>
    </source>
</evidence>
<dbReference type="SUPFAM" id="SSF69047">
    <property type="entry name" value="Hypothetical protein YjbJ"/>
    <property type="match status" value="1"/>
</dbReference>
<dbReference type="Proteomes" id="UP000778970">
    <property type="component" value="Unassembled WGS sequence"/>
</dbReference>
<feature type="compositionally biased region" description="Low complexity" evidence="2">
    <location>
        <begin position="35"/>
        <end position="49"/>
    </location>
</feature>
<dbReference type="Pfam" id="PF05532">
    <property type="entry name" value="CsbD"/>
    <property type="match status" value="1"/>
</dbReference>
<evidence type="ECO:0000313" key="5">
    <source>
        <dbReference type="Proteomes" id="UP000778970"/>
    </source>
</evidence>
<dbReference type="EMBL" id="NRRE01000020">
    <property type="protein sequence ID" value="MBK1697098.1"/>
    <property type="molecule type" value="Genomic_DNA"/>
</dbReference>
<feature type="region of interest" description="Disordered" evidence="2">
    <location>
        <begin position="35"/>
        <end position="59"/>
    </location>
</feature>
<evidence type="ECO:0000256" key="1">
    <source>
        <dbReference type="ARBA" id="ARBA00009129"/>
    </source>
</evidence>
<accession>A0A934QHW5</accession>
<dbReference type="InterPro" id="IPR008462">
    <property type="entry name" value="CsbD"/>
</dbReference>
<dbReference type="Gene3D" id="1.10.1470.10">
    <property type="entry name" value="YjbJ"/>
    <property type="match status" value="1"/>
</dbReference>
<keyword evidence="5" id="KW-1185">Reference proteome</keyword>
<evidence type="ECO:0000259" key="3">
    <source>
        <dbReference type="Pfam" id="PF05532"/>
    </source>
</evidence>
<protein>
    <submittedName>
        <fullName evidence="4">CsbD family protein</fullName>
    </submittedName>
</protein>
<organism evidence="4 5">
    <name type="scientific">Rhodovibrio salinarum</name>
    <dbReference type="NCBI Taxonomy" id="1087"/>
    <lineage>
        <taxon>Bacteria</taxon>
        <taxon>Pseudomonadati</taxon>
        <taxon>Pseudomonadota</taxon>
        <taxon>Alphaproteobacteria</taxon>
        <taxon>Rhodospirillales</taxon>
        <taxon>Rhodovibrionaceae</taxon>
        <taxon>Rhodovibrio</taxon>
    </lineage>
</organism>
<name>A0A934QHW5_9PROT</name>
<feature type="compositionally biased region" description="Basic residues" evidence="2">
    <location>
        <begin position="50"/>
        <end position="59"/>
    </location>
</feature>
<dbReference type="InterPro" id="IPR036629">
    <property type="entry name" value="YjbJ_sf"/>
</dbReference>
<comment type="caution">
    <text evidence="4">The sequence shown here is derived from an EMBL/GenBank/DDBJ whole genome shotgun (WGS) entry which is preliminary data.</text>
</comment>
<comment type="similarity">
    <text evidence="1">Belongs to the UPF0337 (CsbD) family.</text>
</comment>
<dbReference type="AlphaFoldDB" id="A0A934QHW5"/>
<reference evidence="4" key="1">
    <citation type="submission" date="2017-08" db="EMBL/GenBank/DDBJ databases">
        <authorList>
            <person name="Imhoff J.F."/>
            <person name="Rahn T."/>
            <person name="Kuenzel S."/>
            <person name="Neulinger S.C."/>
        </authorList>
    </citation>
    <scope>NUCLEOTIDE SEQUENCE</scope>
    <source>
        <strain evidence="4">DSM 9154</strain>
    </source>
</reference>
<dbReference type="RefSeq" id="WP_027287503.1">
    <property type="nucleotide sequence ID" value="NZ_NRRE01000020.1"/>
</dbReference>
<evidence type="ECO:0000256" key="2">
    <source>
        <dbReference type="SAM" id="MobiDB-lite"/>
    </source>
</evidence>
<feature type="domain" description="CsbD-like" evidence="3">
    <location>
        <begin position="5"/>
        <end position="56"/>
    </location>
</feature>
<gene>
    <name evidence="4" type="ORF">CKO21_07540</name>
</gene>